<evidence type="ECO:0000313" key="4">
    <source>
        <dbReference type="Proteomes" id="UP000294395"/>
    </source>
</evidence>
<dbReference type="EMBL" id="CP038011">
    <property type="protein sequence ID" value="QBQ18039.1"/>
    <property type="molecule type" value="Genomic_DNA"/>
</dbReference>
<keyword evidence="2" id="KW-1133">Transmembrane helix</keyword>
<keyword evidence="2" id="KW-0472">Membrane</keyword>
<geneLocation type="plasmid" evidence="4">
    <name>pahtjr2</name>
</geneLocation>
<dbReference type="RefSeq" id="WP_134253142.1">
    <property type="nucleotide sequence ID" value="NZ_CP038011.1"/>
</dbReference>
<evidence type="ECO:0000256" key="1">
    <source>
        <dbReference type="SAM" id="Coils"/>
    </source>
</evidence>
<reference evidence="3 4" key="1">
    <citation type="submission" date="2019-03" db="EMBL/GenBank/DDBJ databases">
        <title>Complete genome sequence of two outbreak-associated Acinetobacter haemolyticus strains.</title>
        <authorList>
            <person name="Bai L."/>
            <person name="Zhang S.-C."/>
            <person name="Deng Y."/>
            <person name="Song C.-C."/>
            <person name="Kang G.-B."/>
            <person name="Dong Y."/>
            <person name="Wang Y."/>
            <person name="Gao F."/>
            <person name="Huang H."/>
        </authorList>
    </citation>
    <scope>NUCLEOTIDE SEQUENCE [LARGE SCALE GENOMIC DNA]</scope>
    <source>
        <strain evidence="3 4">TJR01</strain>
        <plasmid evidence="4">pahtjr2</plasmid>
    </source>
</reference>
<name>A0A4V1AT77_ACIHA</name>
<keyword evidence="3" id="KW-0614">Plasmid</keyword>
<keyword evidence="2" id="KW-0812">Transmembrane</keyword>
<feature type="coiled-coil region" evidence="1">
    <location>
        <begin position="191"/>
        <end position="218"/>
    </location>
</feature>
<protein>
    <submittedName>
        <fullName evidence="3">Uncharacterized protein</fullName>
    </submittedName>
</protein>
<evidence type="ECO:0000313" key="3">
    <source>
        <dbReference type="EMBL" id="QBQ18039.1"/>
    </source>
</evidence>
<accession>A0A4V1AT77</accession>
<dbReference type="AlphaFoldDB" id="A0A4V1AT77"/>
<feature type="transmembrane region" description="Helical" evidence="2">
    <location>
        <begin position="248"/>
        <end position="270"/>
    </location>
</feature>
<organism evidence="3 4">
    <name type="scientific">Acinetobacter haemolyticus</name>
    <dbReference type="NCBI Taxonomy" id="29430"/>
    <lineage>
        <taxon>Bacteria</taxon>
        <taxon>Pseudomonadati</taxon>
        <taxon>Pseudomonadota</taxon>
        <taxon>Gammaproteobacteria</taxon>
        <taxon>Moraxellales</taxon>
        <taxon>Moraxellaceae</taxon>
        <taxon>Acinetobacter</taxon>
    </lineage>
</organism>
<dbReference type="Proteomes" id="UP000294395">
    <property type="component" value="Plasmid pahtjr2"/>
</dbReference>
<evidence type="ECO:0000256" key="2">
    <source>
        <dbReference type="SAM" id="Phobius"/>
    </source>
</evidence>
<feature type="coiled-coil region" evidence="1">
    <location>
        <begin position="34"/>
        <end position="68"/>
    </location>
</feature>
<gene>
    <name evidence="3" type="ORF">AHTJR_17695</name>
</gene>
<sequence>MIASKTDTVSTNFPKLIETLSNFDSKIASSFDDIQNISKQLNSVVQQINIAEKAIQTVQQQAQNLQLDETIKTLYKADQSAQQLNRYLNTSSQTYSENMTAATDIAINQIKRLKQQVNTIANSFAEIVATDISDKIVHDVSVKLTQHVIQKLKIDIETGAKESAEMLASKAFQHLTLTLANTKNSVETSSREFHREVINTYENDLKQLKTLSAEIQKTATRSNMIYMQREEAYQNHVSQEKAQVKKNWVLIAAAVWIGFTATVAGTAYATSKSAESVVNKATGYVDLQNNWMKNGFRGISKEECNAYMPKQQFMQNRPIDFCYFSKTPAHQIQTQQGYLNIFTK</sequence>
<proteinExistence type="predicted"/>
<keyword evidence="1" id="KW-0175">Coiled coil</keyword>